<dbReference type="PROSITE" id="PS00166">
    <property type="entry name" value="ENOYL_COA_HYDRATASE"/>
    <property type="match status" value="1"/>
</dbReference>
<keyword evidence="2" id="KW-0456">Lyase</keyword>
<evidence type="ECO:0000256" key="1">
    <source>
        <dbReference type="ARBA" id="ARBA00005254"/>
    </source>
</evidence>
<sequence>MSYIKIKNEDLISEVIIDRPKALNAMNSEIISDLTEAMQYVVTDKNTGVIIITGEGEKAFIAGADIKAMQKMNAKEAFDYGRAGQLLTMTIEASPKPVIAAVNGFALGGGCELAMACHMRIVSENASFGQPEVKLGLLPGWGGTQRLPKIVGVGKAIELITTGKIIDANESYRIGLANKICSQDQLMYESRKLASSILKNGPRAISSSLRCIHDGLMMSIEKGMKIEVEEFGELFRNDERMEGLTAFIEKRDPKFHR</sequence>
<dbReference type="FunFam" id="3.90.226.10:FF:000009">
    <property type="entry name" value="Carnitinyl-CoA dehydratase"/>
    <property type="match status" value="1"/>
</dbReference>
<dbReference type="SUPFAM" id="SSF52096">
    <property type="entry name" value="ClpP/crotonase"/>
    <property type="match status" value="1"/>
</dbReference>
<accession>A0A381VI93</accession>
<gene>
    <name evidence="3" type="ORF">METZ01_LOCUS92876</name>
</gene>
<dbReference type="Gene3D" id="3.90.226.10">
    <property type="entry name" value="2-enoyl-CoA Hydratase, Chain A, domain 1"/>
    <property type="match status" value="1"/>
</dbReference>
<dbReference type="EMBL" id="UINC01008903">
    <property type="protein sequence ID" value="SVA40022.1"/>
    <property type="molecule type" value="Genomic_DNA"/>
</dbReference>
<dbReference type="AlphaFoldDB" id="A0A381VI93"/>
<dbReference type="InterPro" id="IPR018376">
    <property type="entry name" value="Enoyl-CoA_hyd/isom_CS"/>
</dbReference>
<evidence type="ECO:0008006" key="4">
    <source>
        <dbReference type="Google" id="ProtNLM"/>
    </source>
</evidence>
<dbReference type="InterPro" id="IPR001753">
    <property type="entry name" value="Enoyl-CoA_hydra/iso"/>
</dbReference>
<reference evidence="3" key="1">
    <citation type="submission" date="2018-05" db="EMBL/GenBank/DDBJ databases">
        <authorList>
            <person name="Lanie J.A."/>
            <person name="Ng W.-L."/>
            <person name="Kazmierczak K.M."/>
            <person name="Andrzejewski T.M."/>
            <person name="Davidsen T.M."/>
            <person name="Wayne K.J."/>
            <person name="Tettelin H."/>
            <person name="Glass J.I."/>
            <person name="Rusch D."/>
            <person name="Podicherti R."/>
            <person name="Tsui H.-C.T."/>
            <person name="Winkler M.E."/>
        </authorList>
    </citation>
    <scope>NUCLEOTIDE SEQUENCE</scope>
</reference>
<dbReference type="FunFam" id="1.10.12.10:FF:000001">
    <property type="entry name" value="Probable enoyl-CoA hydratase, mitochondrial"/>
    <property type="match status" value="1"/>
</dbReference>
<dbReference type="InterPro" id="IPR029045">
    <property type="entry name" value="ClpP/crotonase-like_dom_sf"/>
</dbReference>
<dbReference type="GO" id="GO:0016836">
    <property type="term" value="F:hydro-lyase activity"/>
    <property type="evidence" value="ECO:0007669"/>
    <property type="project" value="UniProtKB-ARBA"/>
</dbReference>
<evidence type="ECO:0000256" key="2">
    <source>
        <dbReference type="ARBA" id="ARBA00023239"/>
    </source>
</evidence>
<dbReference type="GO" id="GO:0006635">
    <property type="term" value="P:fatty acid beta-oxidation"/>
    <property type="evidence" value="ECO:0007669"/>
    <property type="project" value="TreeGrafter"/>
</dbReference>
<protein>
    <recommendedName>
        <fullName evidence="4">Enoyl-CoA hydratase</fullName>
    </recommendedName>
</protein>
<proteinExistence type="inferred from homology"/>
<name>A0A381VI93_9ZZZZ</name>
<dbReference type="CDD" id="cd06558">
    <property type="entry name" value="crotonase-like"/>
    <property type="match status" value="1"/>
</dbReference>
<evidence type="ECO:0000313" key="3">
    <source>
        <dbReference type="EMBL" id="SVA40022.1"/>
    </source>
</evidence>
<dbReference type="PANTHER" id="PTHR11941">
    <property type="entry name" value="ENOYL-COA HYDRATASE-RELATED"/>
    <property type="match status" value="1"/>
</dbReference>
<comment type="similarity">
    <text evidence="1">Belongs to the enoyl-CoA hydratase/isomerase family.</text>
</comment>
<dbReference type="Pfam" id="PF00378">
    <property type="entry name" value="ECH_1"/>
    <property type="match status" value="1"/>
</dbReference>
<organism evidence="3">
    <name type="scientific">marine metagenome</name>
    <dbReference type="NCBI Taxonomy" id="408172"/>
    <lineage>
        <taxon>unclassified sequences</taxon>
        <taxon>metagenomes</taxon>
        <taxon>ecological metagenomes</taxon>
    </lineage>
</organism>
<dbReference type="PANTHER" id="PTHR11941:SF54">
    <property type="entry name" value="ENOYL-COA HYDRATASE, MITOCHONDRIAL"/>
    <property type="match status" value="1"/>
</dbReference>